<keyword evidence="2" id="KW-0812">Transmembrane</keyword>
<evidence type="ECO:0000313" key="4">
    <source>
        <dbReference type="Proteomes" id="UP000263094"/>
    </source>
</evidence>
<feature type="transmembrane region" description="Helical" evidence="2">
    <location>
        <begin position="47"/>
        <end position="67"/>
    </location>
</feature>
<keyword evidence="2" id="KW-1133">Transmembrane helix</keyword>
<dbReference type="AlphaFoldDB" id="A0A372M215"/>
<feature type="compositionally biased region" description="Low complexity" evidence="1">
    <location>
        <begin position="1"/>
        <end position="10"/>
    </location>
</feature>
<dbReference type="Proteomes" id="UP000263094">
    <property type="component" value="Unassembled WGS sequence"/>
</dbReference>
<accession>A0A372M215</accession>
<evidence type="ECO:0000256" key="2">
    <source>
        <dbReference type="SAM" id="Phobius"/>
    </source>
</evidence>
<sequence>AGQAGAQQAGDAVLDRGRERPTVRAGPPRTSLPPPEVRIGPGELGKVAALGLGISLVATVVPGVGILRLHPRSLLTDTS</sequence>
<keyword evidence="2" id="KW-0472">Membrane</keyword>
<name>A0A372M215_9ACTN</name>
<evidence type="ECO:0000313" key="3">
    <source>
        <dbReference type="EMBL" id="RFU84984.1"/>
    </source>
</evidence>
<comment type="caution">
    <text evidence="3">The sequence shown here is derived from an EMBL/GenBank/DDBJ whole genome shotgun (WGS) entry which is preliminary data.</text>
</comment>
<gene>
    <name evidence="3" type="ORF">DY218_19820</name>
</gene>
<keyword evidence="4" id="KW-1185">Reference proteome</keyword>
<organism evidence="3 4">
    <name type="scientific">Streptomyces triticagri</name>
    <dbReference type="NCBI Taxonomy" id="2293568"/>
    <lineage>
        <taxon>Bacteria</taxon>
        <taxon>Bacillati</taxon>
        <taxon>Actinomycetota</taxon>
        <taxon>Actinomycetes</taxon>
        <taxon>Kitasatosporales</taxon>
        <taxon>Streptomycetaceae</taxon>
        <taxon>Streptomyces</taxon>
    </lineage>
</organism>
<protein>
    <submittedName>
        <fullName evidence="3">ABC transporter permease</fullName>
    </submittedName>
</protein>
<dbReference type="EMBL" id="QUAK01000107">
    <property type="protein sequence ID" value="RFU84984.1"/>
    <property type="molecule type" value="Genomic_DNA"/>
</dbReference>
<feature type="non-terminal residue" evidence="3">
    <location>
        <position position="1"/>
    </location>
</feature>
<reference evidence="3 4" key="1">
    <citation type="submission" date="2018-08" db="EMBL/GenBank/DDBJ databases">
        <title>Isolation, diversity and antifungal activity of Actinobacteria from wheat.</title>
        <authorList>
            <person name="Han C."/>
        </authorList>
    </citation>
    <scope>NUCLEOTIDE SEQUENCE [LARGE SCALE GENOMIC DNA]</scope>
    <source>
        <strain evidence="3 4">NEAU-YY421</strain>
    </source>
</reference>
<proteinExistence type="predicted"/>
<feature type="compositionally biased region" description="Basic and acidic residues" evidence="1">
    <location>
        <begin position="13"/>
        <end position="22"/>
    </location>
</feature>
<evidence type="ECO:0000256" key="1">
    <source>
        <dbReference type="SAM" id="MobiDB-lite"/>
    </source>
</evidence>
<feature type="region of interest" description="Disordered" evidence="1">
    <location>
        <begin position="1"/>
        <end position="38"/>
    </location>
</feature>